<evidence type="ECO:0000256" key="1">
    <source>
        <dbReference type="SAM" id="MobiDB-lite"/>
    </source>
</evidence>
<reference evidence="2 3" key="1">
    <citation type="journal article" date="2011" name="J. Bacteriol.">
        <title>Genome sequence of Halorhabdus tiamatea, the first archaeon isolated from a deep-sea anoxic brine lake.</title>
        <authorList>
            <person name="Antunes A."/>
            <person name="Alam I."/>
            <person name="Bajic V.B."/>
            <person name="Stingl U."/>
        </authorList>
    </citation>
    <scope>NUCLEOTIDE SEQUENCE [LARGE SCALE GENOMIC DNA]</scope>
    <source>
        <strain evidence="2 3">SARL4B</strain>
    </source>
</reference>
<protein>
    <submittedName>
        <fullName evidence="2">Uncharacterized protein</fullName>
    </submittedName>
</protein>
<feature type="compositionally biased region" description="Low complexity" evidence="1">
    <location>
        <begin position="115"/>
        <end position="129"/>
    </location>
</feature>
<evidence type="ECO:0000313" key="3">
    <source>
        <dbReference type="Proteomes" id="UP000003861"/>
    </source>
</evidence>
<feature type="compositionally biased region" description="Polar residues" evidence="1">
    <location>
        <begin position="20"/>
        <end position="30"/>
    </location>
</feature>
<dbReference type="AlphaFoldDB" id="U2DI61"/>
<dbReference type="Proteomes" id="UP000003861">
    <property type="component" value="Unassembled WGS sequence"/>
</dbReference>
<gene>
    <name evidence="2" type="ORF">HLRTI_002365</name>
</gene>
<feature type="region of interest" description="Disordered" evidence="1">
    <location>
        <begin position="1"/>
        <end position="136"/>
    </location>
</feature>
<proteinExistence type="predicted"/>
<name>U2DI61_9EURY</name>
<organism evidence="2 3">
    <name type="scientific">Halorhabdus tiamatea SARL4B</name>
    <dbReference type="NCBI Taxonomy" id="1033806"/>
    <lineage>
        <taxon>Archaea</taxon>
        <taxon>Methanobacteriati</taxon>
        <taxon>Methanobacteriota</taxon>
        <taxon>Stenosarchaea group</taxon>
        <taxon>Halobacteria</taxon>
        <taxon>Halobacteriales</taxon>
        <taxon>Haloarculaceae</taxon>
        <taxon>Halorhabdus</taxon>
    </lineage>
</organism>
<accession>U2DI61</accession>
<reference evidence="2 3" key="2">
    <citation type="journal article" date="2013" name="PLoS ONE">
        <title>INDIGO - INtegrated Data Warehouse of MIcrobial GenOmes with Examples from the Red Sea Extremophiles.</title>
        <authorList>
            <person name="Alam I."/>
            <person name="Antunes A."/>
            <person name="Kamau A.A."/>
            <person name="Ba Alawi W."/>
            <person name="Kalkatawi M."/>
            <person name="Stingl U."/>
            <person name="Bajic V.B."/>
        </authorList>
    </citation>
    <scope>NUCLEOTIDE SEQUENCE [LARGE SCALE GENOMIC DNA]</scope>
    <source>
        <strain evidence="2 3">SARL4B</strain>
    </source>
</reference>
<sequence>MNASLPERRLAGAGAHSRDGSATSPRSGRASTPPRLAARARQGPARTLPARRSRGRRSNDWNPGNPRKLQPKRRLVRSPKTLLALRASSSWTPRETQEVRTTARRCRRRVEPGRNNQNSYSASSSTSSKNESESFGPGLASGWYWRVMISRSSFSKPSGVSSLTLIWVTSSVSPGSATV</sequence>
<dbReference type="EMBL" id="AFNT02000028">
    <property type="protein sequence ID" value="ERJ05637.1"/>
    <property type="molecule type" value="Genomic_DNA"/>
</dbReference>
<feature type="compositionally biased region" description="Basic and acidic residues" evidence="1">
    <location>
        <begin position="1"/>
        <end position="10"/>
    </location>
</feature>
<comment type="caution">
    <text evidence="2">The sequence shown here is derived from an EMBL/GenBank/DDBJ whole genome shotgun (WGS) entry which is preliminary data.</text>
</comment>
<evidence type="ECO:0000313" key="2">
    <source>
        <dbReference type="EMBL" id="ERJ05637.1"/>
    </source>
</evidence>